<dbReference type="Proteomes" id="UP000460221">
    <property type="component" value="Unassembled WGS sequence"/>
</dbReference>
<gene>
    <name evidence="2" type="ORF">GIS00_22055</name>
</gene>
<dbReference type="EMBL" id="WLYK01000011">
    <property type="protein sequence ID" value="MTD16623.1"/>
    <property type="molecule type" value="Genomic_DNA"/>
</dbReference>
<reference evidence="2 3" key="1">
    <citation type="submission" date="2019-11" db="EMBL/GenBank/DDBJ databases">
        <authorList>
            <person name="Jiang L.-Q."/>
        </authorList>
    </citation>
    <scope>NUCLEOTIDE SEQUENCE [LARGE SCALE GENOMIC DNA]</scope>
    <source>
        <strain evidence="2 3">YIM 132087</strain>
    </source>
</reference>
<comment type="caution">
    <text evidence="2">The sequence shown here is derived from an EMBL/GenBank/DDBJ whole genome shotgun (WGS) entry which is preliminary data.</text>
</comment>
<evidence type="ECO:0000313" key="3">
    <source>
        <dbReference type="Proteomes" id="UP000460221"/>
    </source>
</evidence>
<feature type="compositionally biased region" description="Basic and acidic residues" evidence="1">
    <location>
        <begin position="13"/>
        <end position="28"/>
    </location>
</feature>
<evidence type="ECO:0000256" key="1">
    <source>
        <dbReference type="SAM" id="MobiDB-lite"/>
    </source>
</evidence>
<evidence type="ECO:0000313" key="2">
    <source>
        <dbReference type="EMBL" id="MTD16623.1"/>
    </source>
</evidence>
<protein>
    <submittedName>
        <fullName evidence="2">Uncharacterized protein</fullName>
    </submittedName>
</protein>
<feature type="region of interest" description="Disordered" evidence="1">
    <location>
        <begin position="1"/>
        <end position="28"/>
    </location>
</feature>
<name>A0A7K1FTW9_9ACTN</name>
<keyword evidence="3" id="KW-1185">Reference proteome</keyword>
<proteinExistence type="predicted"/>
<sequence>MTGSSGYRRLRRRYGEAASRSRSESERAHWVDRDRQLRAWAERVDAGGPDLSGTSDEVRRLLEFEHRQVSQEIALQIARDLH</sequence>
<organism evidence="2 3">
    <name type="scientific">Nakamurella alba</name>
    <dbReference type="NCBI Taxonomy" id="2665158"/>
    <lineage>
        <taxon>Bacteria</taxon>
        <taxon>Bacillati</taxon>
        <taxon>Actinomycetota</taxon>
        <taxon>Actinomycetes</taxon>
        <taxon>Nakamurellales</taxon>
        <taxon>Nakamurellaceae</taxon>
        <taxon>Nakamurella</taxon>
    </lineage>
</organism>
<dbReference type="RefSeq" id="WP_154770639.1">
    <property type="nucleotide sequence ID" value="NZ_WLYK01000011.1"/>
</dbReference>
<dbReference type="AlphaFoldDB" id="A0A7K1FTW9"/>
<accession>A0A7K1FTW9</accession>